<feature type="transmembrane region" description="Helical" evidence="7">
    <location>
        <begin position="6"/>
        <end position="22"/>
    </location>
</feature>
<dbReference type="InterPro" id="IPR000629">
    <property type="entry name" value="RNA-helicase_DEAD-box_CS"/>
</dbReference>
<dbReference type="Gene3D" id="3.30.70.330">
    <property type="match status" value="1"/>
</dbReference>
<dbReference type="AlphaFoldDB" id="W1S437"/>
<dbReference type="GO" id="GO:0016787">
    <property type="term" value="F:hydrolase activity"/>
    <property type="evidence" value="ECO:0007669"/>
    <property type="project" value="UniProtKB-KW"/>
</dbReference>
<dbReference type="GO" id="GO:0005829">
    <property type="term" value="C:cytosol"/>
    <property type="evidence" value="ECO:0007669"/>
    <property type="project" value="TreeGrafter"/>
</dbReference>
<evidence type="ECO:0000259" key="8">
    <source>
        <dbReference type="PROSITE" id="PS51192"/>
    </source>
</evidence>
<reference evidence="10 11" key="1">
    <citation type="journal article" date="2014" name="Genome Announc.">
        <title>Draft Genome Sequence of Marinomonas sp. Strain D104, a Polycyclic Aromatic Hydrocarbon-Degrading Bacterium from the Deep-Sea Sediment of the Arctic Ocean.</title>
        <authorList>
            <person name="Dong C."/>
            <person name="Bai X."/>
            <person name="Lai Q."/>
            <person name="Xie Y."/>
            <person name="Chen X."/>
            <person name="Shao Z."/>
        </authorList>
    </citation>
    <scope>NUCLEOTIDE SEQUENCE [LARGE SCALE GENOMIC DNA]</scope>
    <source>
        <strain evidence="10 11">D104</strain>
    </source>
</reference>
<name>W1S437_9GAMM</name>
<dbReference type="EMBL" id="AYOZ01000003">
    <property type="protein sequence ID" value="ETI61868.1"/>
    <property type="molecule type" value="Genomic_DNA"/>
</dbReference>
<proteinExistence type="inferred from homology"/>
<keyword evidence="3 6" id="KW-0347">Helicase</keyword>
<protein>
    <submittedName>
        <fullName evidence="10">RNA helicase</fullName>
    </submittedName>
</protein>
<gene>
    <name evidence="10" type="ORF">D104_03005</name>
</gene>
<dbReference type="GO" id="GO:0005524">
    <property type="term" value="F:ATP binding"/>
    <property type="evidence" value="ECO:0007669"/>
    <property type="project" value="UniProtKB-KW"/>
</dbReference>
<sequence length="485" mass="53957">MVKNSIYAVFLISSAYYLLYLNRPFVTQFNHALTNLLPTKLTTLLSDMGFTTFTPIQEQSLPPMIEGKDILAQAQTGSGKTLAFAIALLLKINPRFFGVQALVMCPTRELADQVSKEIRKVARYQDNIKVLSLCGGMPFGPQIGSLEHGAHIVVGTPGRLMEHLRKGTLKLNALNTLVLDEADRMLDMGFVDSIREVVELTPSNRQTLLFSATYGDGIEAISTEFQNQPVSIKVEAQEDLKPNIEQFFVRSENKDKCETLLATLQHFEPRQAIVFCNTKAECQVVADWLAEHKVAAQAIHGDLEQRQRDQVLVRFSNQSSCVLVATDVAARGIDVKEIDLVVNYDTTRDIDVHTHRIGRTGRAGAAGIAVNLVTSKDDYKIRDIETRFSMTANFVELEAIDPHYRLVPLKTTISFDAGRKNKLRPGDILGALTAGLGLDKSQVGKIDIFDFHAYVSIDNAAAKNVVKEFENKKIKGRNIRARILR</sequence>
<feature type="domain" description="Helicase C-terminal" evidence="9">
    <location>
        <begin position="243"/>
        <end position="403"/>
    </location>
</feature>
<dbReference type="PANTHER" id="PTHR47959">
    <property type="entry name" value="ATP-DEPENDENT RNA HELICASE RHLE-RELATED"/>
    <property type="match status" value="1"/>
</dbReference>
<dbReference type="SMART" id="SM00490">
    <property type="entry name" value="HELICc"/>
    <property type="match status" value="1"/>
</dbReference>
<dbReference type="GO" id="GO:0003724">
    <property type="term" value="F:RNA helicase activity"/>
    <property type="evidence" value="ECO:0007669"/>
    <property type="project" value="UniProtKB-ARBA"/>
</dbReference>
<dbReference type="eggNOG" id="COG0513">
    <property type="taxonomic scope" value="Bacteria"/>
</dbReference>
<accession>W1S437</accession>
<evidence type="ECO:0000256" key="2">
    <source>
        <dbReference type="ARBA" id="ARBA00022801"/>
    </source>
</evidence>
<keyword evidence="1 6" id="KW-0547">Nucleotide-binding</keyword>
<evidence type="ECO:0000256" key="5">
    <source>
        <dbReference type="ARBA" id="ARBA00038437"/>
    </source>
</evidence>
<evidence type="ECO:0000256" key="1">
    <source>
        <dbReference type="ARBA" id="ARBA00022741"/>
    </source>
</evidence>
<dbReference type="InterPro" id="IPR011545">
    <property type="entry name" value="DEAD/DEAH_box_helicase_dom"/>
</dbReference>
<dbReference type="Pfam" id="PF00271">
    <property type="entry name" value="Helicase_C"/>
    <property type="match status" value="1"/>
</dbReference>
<dbReference type="SUPFAM" id="SSF52540">
    <property type="entry name" value="P-loop containing nucleoside triphosphate hydrolases"/>
    <property type="match status" value="1"/>
</dbReference>
<dbReference type="InterPro" id="IPR014001">
    <property type="entry name" value="Helicase_ATP-bd"/>
</dbReference>
<dbReference type="InterPro" id="IPR005580">
    <property type="entry name" value="DbpA/CsdA_RNA-bd_dom"/>
</dbReference>
<evidence type="ECO:0000256" key="4">
    <source>
        <dbReference type="ARBA" id="ARBA00022840"/>
    </source>
</evidence>
<keyword evidence="7" id="KW-0812">Transmembrane</keyword>
<dbReference type="InterPro" id="IPR027417">
    <property type="entry name" value="P-loop_NTPase"/>
</dbReference>
<evidence type="ECO:0000256" key="6">
    <source>
        <dbReference type="RuleBase" id="RU000492"/>
    </source>
</evidence>
<dbReference type="CDD" id="cd18787">
    <property type="entry name" value="SF2_C_DEAD"/>
    <property type="match status" value="1"/>
</dbReference>
<dbReference type="CDD" id="cd00268">
    <property type="entry name" value="DEADc"/>
    <property type="match status" value="1"/>
</dbReference>
<keyword evidence="7" id="KW-0472">Membrane</keyword>
<comment type="similarity">
    <text evidence="5 6">Belongs to the DEAD box helicase family.</text>
</comment>
<dbReference type="STRING" id="1208321.D104_03005"/>
<dbReference type="Pfam" id="PF00270">
    <property type="entry name" value="DEAD"/>
    <property type="match status" value="1"/>
</dbReference>
<evidence type="ECO:0000313" key="10">
    <source>
        <dbReference type="EMBL" id="ETI61868.1"/>
    </source>
</evidence>
<dbReference type="NCBIfam" id="NF008744">
    <property type="entry name" value="PRK11776.1"/>
    <property type="match status" value="1"/>
</dbReference>
<dbReference type="InterPro" id="IPR050079">
    <property type="entry name" value="DEAD_box_RNA_helicase"/>
</dbReference>
<comment type="caution">
    <text evidence="10">The sequence shown here is derived from an EMBL/GenBank/DDBJ whole genome shotgun (WGS) entry which is preliminary data.</text>
</comment>
<dbReference type="PROSITE" id="PS51192">
    <property type="entry name" value="HELICASE_ATP_BIND_1"/>
    <property type="match status" value="1"/>
</dbReference>
<dbReference type="PROSITE" id="PS00039">
    <property type="entry name" value="DEAD_ATP_HELICASE"/>
    <property type="match status" value="1"/>
</dbReference>
<evidence type="ECO:0000256" key="3">
    <source>
        <dbReference type="ARBA" id="ARBA00022806"/>
    </source>
</evidence>
<dbReference type="PANTHER" id="PTHR47959:SF1">
    <property type="entry name" value="ATP-DEPENDENT RNA HELICASE DBPA"/>
    <property type="match status" value="1"/>
</dbReference>
<dbReference type="InterPro" id="IPR012677">
    <property type="entry name" value="Nucleotide-bd_a/b_plait_sf"/>
</dbReference>
<evidence type="ECO:0000259" key="9">
    <source>
        <dbReference type="PROSITE" id="PS51194"/>
    </source>
</evidence>
<dbReference type="Proteomes" id="UP000018857">
    <property type="component" value="Unassembled WGS sequence"/>
</dbReference>
<keyword evidence="7" id="KW-1133">Transmembrane helix</keyword>
<evidence type="ECO:0000256" key="7">
    <source>
        <dbReference type="SAM" id="Phobius"/>
    </source>
</evidence>
<evidence type="ECO:0000313" key="11">
    <source>
        <dbReference type="Proteomes" id="UP000018857"/>
    </source>
</evidence>
<keyword evidence="11" id="KW-1185">Reference proteome</keyword>
<dbReference type="Pfam" id="PF03880">
    <property type="entry name" value="DbpA"/>
    <property type="match status" value="1"/>
</dbReference>
<dbReference type="PATRIC" id="fig|1208321.3.peg.602"/>
<dbReference type="Gene3D" id="3.40.50.300">
    <property type="entry name" value="P-loop containing nucleotide triphosphate hydrolases"/>
    <property type="match status" value="2"/>
</dbReference>
<dbReference type="SMART" id="SM00487">
    <property type="entry name" value="DEXDc"/>
    <property type="match status" value="1"/>
</dbReference>
<keyword evidence="2 6" id="KW-0378">Hydrolase</keyword>
<dbReference type="InterPro" id="IPR001650">
    <property type="entry name" value="Helicase_C-like"/>
</dbReference>
<organism evidence="10 11">
    <name type="scientific">Marinomonas profundimaris</name>
    <dbReference type="NCBI Taxonomy" id="1208321"/>
    <lineage>
        <taxon>Bacteria</taxon>
        <taxon>Pseudomonadati</taxon>
        <taxon>Pseudomonadota</taxon>
        <taxon>Gammaproteobacteria</taxon>
        <taxon>Oceanospirillales</taxon>
        <taxon>Oceanospirillaceae</taxon>
        <taxon>Marinomonas</taxon>
    </lineage>
</organism>
<feature type="domain" description="Helicase ATP-binding" evidence="8">
    <location>
        <begin position="61"/>
        <end position="232"/>
    </location>
</feature>
<dbReference type="PROSITE" id="PS51194">
    <property type="entry name" value="HELICASE_CTER"/>
    <property type="match status" value="1"/>
</dbReference>
<dbReference type="GO" id="GO:0003676">
    <property type="term" value="F:nucleic acid binding"/>
    <property type="evidence" value="ECO:0007669"/>
    <property type="project" value="InterPro"/>
</dbReference>
<dbReference type="InterPro" id="IPR044742">
    <property type="entry name" value="DEAD/DEAH_RhlB"/>
</dbReference>
<keyword evidence="4 6" id="KW-0067">ATP-binding</keyword>